<dbReference type="GO" id="GO:0046872">
    <property type="term" value="F:metal ion binding"/>
    <property type="evidence" value="ECO:0007669"/>
    <property type="project" value="UniProtKB-KW"/>
</dbReference>
<evidence type="ECO:0000256" key="11">
    <source>
        <dbReference type="ARBA" id="ARBA00044501"/>
    </source>
</evidence>
<dbReference type="PANTHER" id="PTHR23289:SF2">
    <property type="entry name" value="CYTOCHROME C OXIDASE ASSEMBLY PROTEIN COX15 HOMOLOG"/>
    <property type="match status" value="1"/>
</dbReference>
<dbReference type="UniPathway" id="UPA00269">
    <property type="reaction ID" value="UER00713"/>
</dbReference>
<evidence type="ECO:0000256" key="8">
    <source>
        <dbReference type="ARBA" id="ARBA00023004"/>
    </source>
</evidence>
<keyword evidence="6 13" id="KW-1133">Transmembrane helix</keyword>
<protein>
    <recommendedName>
        <fullName evidence="13">Heme A synthase</fullName>
        <shortName evidence="13">HAS</shortName>
        <ecNumber evidence="13">1.17.99.9</ecNumber>
    </recommendedName>
    <alternativeName>
        <fullName evidence="13">Cytochrome aa3-controlling protein</fullName>
    </alternativeName>
</protein>
<comment type="subunit">
    <text evidence="13">Interacts with CtaB.</text>
</comment>
<organism evidence="14 15">
    <name type="scientific">Anaplasma platys</name>
    <dbReference type="NCBI Taxonomy" id="949"/>
    <lineage>
        <taxon>Bacteria</taxon>
        <taxon>Pseudomonadati</taxon>
        <taxon>Pseudomonadota</taxon>
        <taxon>Alphaproteobacteria</taxon>
        <taxon>Rickettsiales</taxon>
        <taxon>Anaplasmataceae</taxon>
        <taxon>Anaplasma</taxon>
    </lineage>
</organism>
<feature type="binding site" description="axial binding residue" evidence="13">
    <location>
        <position position="254"/>
    </location>
    <ligand>
        <name>heme</name>
        <dbReference type="ChEBI" id="CHEBI:30413"/>
    </ligand>
    <ligandPart>
        <name>Fe</name>
        <dbReference type="ChEBI" id="CHEBI:18248"/>
    </ligandPart>
</feature>
<feature type="transmembrane region" description="Helical" evidence="13">
    <location>
        <begin position="279"/>
        <end position="299"/>
    </location>
</feature>
<name>A0A858PXD1_9RICK</name>
<keyword evidence="5 13" id="KW-0479">Metal-binding</keyword>
<feature type="transmembrane region" description="Helical" evidence="13">
    <location>
        <begin position="190"/>
        <end position="212"/>
    </location>
</feature>
<dbReference type="EC" id="1.17.99.9" evidence="13"/>
<comment type="pathway">
    <text evidence="11 13">Porphyrin-containing compound metabolism; heme A biosynthesis; heme A from heme O: step 1/1.</text>
</comment>
<dbReference type="EMBL" id="CP046391">
    <property type="protein sequence ID" value="QJC27256.1"/>
    <property type="molecule type" value="Genomic_DNA"/>
</dbReference>
<comment type="function">
    <text evidence="13">Catalyzes the conversion of heme O to heme A by two successive hydroxylations of the methyl group at C8. The first hydroxylation forms heme I, the second hydroxylation results in an unstable dihydroxymethyl group, which spontaneously dehydrates, resulting in the formyl group of heme A.</text>
</comment>
<dbReference type="HAMAP" id="MF_01665">
    <property type="entry name" value="HemeA_synth_type2"/>
    <property type="match status" value="1"/>
</dbReference>
<dbReference type="GO" id="GO:0006784">
    <property type="term" value="P:heme A biosynthetic process"/>
    <property type="evidence" value="ECO:0007669"/>
    <property type="project" value="UniProtKB-UniRule"/>
</dbReference>
<evidence type="ECO:0000256" key="5">
    <source>
        <dbReference type="ARBA" id="ARBA00022723"/>
    </source>
</evidence>
<dbReference type="GO" id="GO:0016653">
    <property type="term" value="F:oxidoreductase activity, acting on NAD(P)H, heme protein as acceptor"/>
    <property type="evidence" value="ECO:0007669"/>
    <property type="project" value="TreeGrafter"/>
</dbReference>
<sequence length="332" mass="36744">MSSLQSAIWLGVCCGMVMLMVLVGGMTRLKDAGLSITEWKPITGVIPPIGDEAWAREKEKYQKTPEYLYVNQGISLSDFKRIYMVEYLHRLLGRALGMVFFIPLAYWGLRRQINKRLAIRLGIIAILGALQGVVGWLMVKSGLVDVPHVSHYRLAAHLFLTILIFSLLWYSFLESMGVGIIKNVATTGRVAIGLTVVLTCTQMVFGALVAGLDAGLIYNTFPLMDGAVIPQQILSGQLINANMLGDVMVVQFLHRLLGTVVLFLALVMPLFLRHKAAVWLSACMLVQFLLGVATLVHSVQVHLASMHQVFGFVVLAIEVYISRLVFERSRTA</sequence>
<feature type="transmembrane region" description="Helical" evidence="13">
    <location>
        <begin position="252"/>
        <end position="272"/>
    </location>
</feature>
<evidence type="ECO:0000256" key="4">
    <source>
        <dbReference type="ARBA" id="ARBA00022692"/>
    </source>
</evidence>
<keyword evidence="3 13" id="KW-1003">Cell membrane</keyword>
<keyword evidence="10 13" id="KW-0472">Membrane</keyword>
<feature type="transmembrane region" description="Helical" evidence="13">
    <location>
        <begin position="151"/>
        <end position="170"/>
    </location>
</feature>
<evidence type="ECO:0000256" key="1">
    <source>
        <dbReference type="ARBA" id="ARBA00001970"/>
    </source>
</evidence>
<evidence type="ECO:0000256" key="7">
    <source>
        <dbReference type="ARBA" id="ARBA00023002"/>
    </source>
</evidence>
<feature type="binding site" description="axial binding residue" evidence="13">
    <location>
        <position position="307"/>
    </location>
    <ligand>
        <name>heme</name>
        <dbReference type="ChEBI" id="CHEBI:30413"/>
    </ligand>
    <ligandPart>
        <name>Fe</name>
        <dbReference type="ChEBI" id="CHEBI:18248"/>
    </ligandPart>
</feature>
<gene>
    <name evidence="13 14" type="primary">ctaA</name>
    <name evidence="14" type="ORF">ANPL_00690</name>
</gene>
<comment type="cofactor">
    <cofactor evidence="1 13">
        <name>heme b</name>
        <dbReference type="ChEBI" id="CHEBI:60344"/>
    </cofactor>
</comment>
<feature type="transmembrane region" description="Helical" evidence="13">
    <location>
        <begin position="121"/>
        <end position="139"/>
    </location>
</feature>
<proteinExistence type="inferred from homology"/>
<dbReference type="Pfam" id="PF02628">
    <property type="entry name" value="COX15-CtaA"/>
    <property type="match status" value="1"/>
</dbReference>
<evidence type="ECO:0000256" key="3">
    <source>
        <dbReference type="ARBA" id="ARBA00022475"/>
    </source>
</evidence>
<evidence type="ECO:0000313" key="15">
    <source>
        <dbReference type="Proteomes" id="UP000500930"/>
    </source>
</evidence>
<dbReference type="Proteomes" id="UP000500930">
    <property type="component" value="Chromosome"/>
</dbReference>
<evidence type="ECO:0000256" key="10">
    <source>
        <dbReference type="ARBA" id="ARBA00023136"/>
    </source>
</evidence>
<feature type="transmembrane region" description="Helical" evidence="13">
    <location>
        <begin position="305"/>
        <end position="326"/>
    </location>
</feature>
<dbReference type="KEGG" id="aplt:ANPL_00690"/>
<evidence type="ECO:0000256" key="2">
    <source>
        <dbReference type="ARBA" id="ARBA00004141"/>
    </source>
</evidence>
<dbReference type="PANTHER" id="PTHR23289">
    <property type="entry name" value="CYTOCHROME C OXIDASE ASSEMBLY PROTEIN COX15"/>
    <property type="match status" value="1"/>
</dbReference>
<evidence type="ECO:0000256" key="6">
    <source>
        <dbReference type="ARBA" id="ARBA00022989"/>
    </source>
</evidence>
<reference evidence="14 15" key="1">
    <citation type="journal article" date="2020" name="Pathogens">
        <title>First Whole Genome Sequence of Anaplasma platys, an Obligate Intracellular Rickettsial Pathogen of Dogs.</title>
        <authorList>
            <person name="Llanes A."/>
            <person name="Rajeev S."/>
        </authorList>
    </citation>
    <scope>NUCLEOTIDE SEQUENCE [LARGE SCALE GENOMIC DNA]</scope>
    <source>
        <strain evidence="14 15">S3</strain>
    </source>
</reference>
<keyword evidence="9 13" id="KW-0350">Heme biosynthesis</keyword>
<dbReference type="GO" id="GO:0120547">
    <property type="term" value="F:heme A synthase activity"/>
    <property type="evidence" value="ECO:0007669"/>
    <property type="project" value="UniProtKB-EC"/>
</dbReference>
<dbReference type="GO" id="GO:0005886">
    <property type="term" value="C:plasma membrane"/>
    <property type="evidence" value="ECO:0007669"/>
    <property type="project" value="UniProtKB-SubCell"/>
</dbReference>
<dbReference type="AlphaFoldDB" id="A0A858PXD1"/>
<keyword evidence="7 13" id="KW-0560">Oxidoreductase</keyword>
<feature type="transmembrane region" description="Helical" evidence="13">
    <location>
        <begin position="7"/>
        <end position="26"/>
    </location>
</feature>
<comment type="similarity">
    <text evidence="13">Belongs to the COX15/CtaA family. Type 2 subfamily.</text>
</comment>
<keyword evidence="15" id="KW-1185">Reference proteome</keyword>
<comment type="subcellular location">
    <subcellularLocation>
        <location evidence="13">Cell membrane</location>
        <topology evidence="13">Multi-pass membrane protein</topology>
    </subcellularLocation>
    <subcellularLocation>
        <location evidence="2">Membrane</location>
        <topology evidence="2">Multi-pass membrane protein</topology>
    </subcellularLocation>
</comment>
<keyword evidence="8 13" id="KW-0408">Iron</keyword>
<evidence type="ECO:0000256" key="12">
    <source>
        <dbReference type="ARBA" id="ARBA00048044"/>
    </source>
</evidence>
<dbReference type="InterPro" id="IPR023754">
    <property type="entry name" value="HemeA_Synthase_type2"/>
</dbReference>
<accession>A0A858PXD1</accession>
<evidence type="ECO:0000256" key="13">
    <source>
        <dbReference type="HAMAP-Rule" id="MF_01665"/>
    </source>
</evidence>
<comment type="catalytic activity">
    <reaction evidence="12">
        <text>Fe(II)-heme o + 2 A + H2O = Fe(II)-heme a + 2 AH2</text>
        <dbReference type="Rhea" id="RHEA:63388"/>
        <dbReference type="ChEBI" id="CHEBI:13193"/>
        <dbReference type="ChEBI" id="CHEBI:15377"/>
        <dbReference type="ChEBI" id="CHEBI:17499"/>
        <dbReference type="ChEBI" id="CHEBI:60530"/>
        <dbReference type="ChEBI" id="CHEBI:61715"/>
        <dbReference type="EC" id="1.17.99.9"/>
    </reaction>
    <physiologicalReaction direction="left-to-right" evidence="12">
        <dbReference type="Rhea" id="RHEA:63389"/>
    </physiologicalReaction>
</comment>
<dbReference type="InterPro" id="IPR003780">
    <property type="entry name" value="COX15/CtaA_fam"/>
</dbReference>
<keyword evidence="4 13" id="KW-0812">Transmembrane</keyword>
<feature type="transmembrane region" description="Helical" evidence="13">
    <location>
        <begin position="91"/>
        <end position="109"/>
    </location>
</feature>
<evidence type="ECO:0000313" key="14">
    <source>
        <dbReference type="EMBL" id="QJC27256.1"/>
    </source>
</evidence>
<evidence type="ECO:0000256" key="9">
    <source>
        <dbReference type="ARBA" id="ARBA00023133"/>
    </source>
</evidence>